<evidence type="ECO:0000313" key="1">
    <source>
        <dbReference type="EMBL" id="KAB1065956.1"/>
    </source>
</evidence>
<protein>
    <submittedName>
        <fullName evidence="1">Uncharacterized protein</fullName>
    </submittedName>
</protein>
<organism evidence="1 2">
    <name type="scientific">Salibacter halophilus</name>
    <dbReference type="NCBI Taxonomy" id="1803916"/>
    <lineage>
        <taxon>Bacteria</taxon>
        <taxon>Pseudomonadati</taxon>
        <taxon>Bacteroidota</taxon>
        <taxon>Flavobacteriia</taxon>
        <taxon>Flavobacteriales</taxon>
        <taxon>Salibacteraceae</taxon>
        <taxon>Salibacter</taxon>
    </lineage>
</organism>
<gene>
    <name evidence="1" type="ORF">F3059_00350</name>
</gene>
<proteinExistence type="predicted"/>
<dbReference type="RefSeq" id="WP_151165944.1">
    <property type="nucleotide sequence ID" value="NZ_WACR01000001.1"/>
</dbReference>
<dbReference type="OrthoDB" id="1491962at2"/>
<comment type="caution">
    <text evidence="1">The sequence shown here is derived from an EMBL/GenBank/DDBJ whole genome shotgun (WGS) entry which is preliminary data.</text>
</comment>
<evidence type="ECO:0000313" key="2">
    <source>
        <dbReference type="Proteomes" id="UP000435357"/>
    </source>
</evidence>
<dbReference type="Proteomes" id="UP000435357">
    <property type="component" value="Unassembled WGS sequence"/>
</dbReference>
<dbReference type="EMBL" id="WACR01000001">
    <property type="protein sequence ID" value="KAB1065956.1"/>
    <property type="molecule type" value="Genomic_DNA"/>
</dbReference>
<reference evidence="1 2" key="1">
    <citation type="submission" date="2019-09" db="EMBL/GenBank/DDBJ databases">
        <title>Genomes of Cryomorphaceae.</title>
        <authorList>
            <person name="Bowman J.P."/>
        </authorList>
    </citation>
    <scope>NUCLEOTIDE SEQUENCE [LARGE SCALE GENOMIC DNA]</scope>
    <source>
        <strain evidence="1 2">KCTC 52047</strain>
    </source>
</reference>
<accession>A0A6N6MAU2</accession>
<keyword evidence="2" id="KW-1185">Reference proteome</keyword>
<name>A0A6N6MAU2_9FLAO</name>
<dbReference type="AlphaFoldDB" id="A0A6N6MAU2"/>
<sequence length="205" mass="24792">MNFKKLLNNLLKGRVRDEEKGEVEILREVIERTPRQKFQYSDWLYNKKYVPYIKMLRNNYELRKQDIEGTVRLHIFNSQASNGFYFTYSDIFGFDNFFHLFEYIKDKVTDLDEYKVQSSHRSLSEINEFVKEKQVYYLKPRRHLNENERASQSFGNVHIEYVAINDIPSYVKLMANTYSDRSYQNAESFEELIDHVFYIDPDNIL</sequence>